<protein>
    <recommendedName>
        <fullName evidence="4">SHS2 domain-containing protein</fullName>
    </recommendedName>
</protein>
<dbReference type="Pfam" id="PF11104">
    <property type="entry name" value="PilM_2"/>
    <property type="match status" value="1"/>
</dbReference>
<dbReference type="EMBL" id="MHTK01000006">
    <property type="protein sequence ID" value="OHA59539.1"/>
    <property type="molecule type" value="Genomic_DNA"/>
</dbReference>
<dbReference type="Gene3D" id="3.30.1490.300">
    <property type="match status" value="1"/>
</dbReference>
<evidence type="ECO:0000313" key="2">
    <source>
        <dbReference type="EMBL" id="OHA59539.1"/>
    </source>
</evidence>
<dbReference type="Proteomes" id="UP000177838">
    <property type="component" value="Unassembled WGS sequence"/>
</dbReference>
<dbReference type="Gene3D" id="3.30.420.40">
    <property type="match status" value="1"/>
</dbReference>
<keyword evidence="1" id="KW-0812">Transmembrane</keyword>
<keyword evidence="1" id="KW-1133">Transmembrane helix</keyword>
<dbReference type="AlphaFoldDB" id="A0A1G2QHH1"/>
<reference evidence="2 3" key="1">
    <citation type="journal article" date="2016" name="Nat. Commun.">
        <title>Thousands of microbial genomes shed light on interconnected biogeochemical processes in an aquifer system.</title>
        <authorList>
            <person name="Anantharaman K."/>
            <person name="Brown C.T."/>
            <person name="Hug L.A."/>
            <person name="Sharon I."/>
            <person name="Castelle C.J."/>
            <person name="Probst A.J."/>
            <person name="Thomas B.C."/>
            <person name="Singh A."/>
            <person name="Wilkins M.J."/>
            <person name="Karaoz U."/>
            <person name="Brodie E.L."/>
            <person name="Williams K.H."/>
            <person name="Hubbard S.S."/>
            <person name="Banfield J.F."/>
        </authorList>
    </citation>
    <scope>NUCLEOTIDE SEQUENCE [LARGE SCALE GENOMIC DNA]</scope>
</reference>
<accession>A0A1G2QHH1</accession>
<sequence length="390" mass="42157">MLFLNRRHFLTAIIDSREIKAVLLDDKNRLVKMASAVTPVGAFNDERIHDPAVLAEALGSLIKDWPSLPKEISFCLPDSQCFFHLFKIKSGLTEDERLAAIATEAKAVIPVEPEAISWNYLSLGTRETEVEAVLYLGALTEELKAYQEVAKGAGLALGVIEAESIALGRALLSTEAQAPQAGVTEAGRAILKASDSLASVGVYDVKGRLIISSVTPLPQPATAVATPGTDQALVSVDLKPDLSAVASEIKLAAHFAKESFGLSVGQVLLTGHWVENQQVISTLSTALGLPVIKGDPLLYLTKTDDQISALLPWLYAGPIGLALHSTRPGWPVDLVATSLVKRFKPNSITEERSAGRRPWFSRLETYLILVIILLVVGSLSYLFWLKDLFN</sequence>
<dbReference type="InterPro" id="IPR050696">
    <property type="entry name" value="FtsA/MreB"/>
</dbReference>
<proteinExistence type="predicted"/>
<organism evidence="2 3">
    <name type="scientific">Candidatus Vogelbacteria bacterium RIFOXYD1_FULL_46_19</name>
    <dbReference type="NCBI Taxonomy" id="1802439"/>
    <lineage>
        <taxon>Bacteria</taxon>
        <taxon>Candidatus Vogeliibacteriota</taxon>
    </lineage>
</organism>
<dbReference type="STRING" id="1802439.A2589_01605"/>
<comment type="caution">
    <text evidence="2">The sequence shown here is derived from an EMBL/GenBank/DDBJ whole genome shotgun (WGS) entry which is preliminary data.</text>
</comment>
<dbReference type="InterPro" id="IPR005883">
    <property type="entry name" value="PilM"/>
</dbReference>
<gene>
    <name evidence="2" type="ORF">A2589_01605</name>
</gene>
<evidence type="ECO:0008006" key="4">
    <source>
        <dbReference type="Google" id="ProtNLM"/>
    </source>
</evidence>
<dbReference type="PANTHER" id="PTHR32432:SF3">
    <property type="entry name" value="ETHANOLAMINE UTILIZATION PROTEIN EUTJ"/>
    <property type="match status" value="1"/>
</dbReference>
<evidence type="ECO:0000256" key="1">
    <source>
        <dbReference type="SAM" id="Phobius"/>
    </source>
</evidence>
<evidence type="ECO:0000313" key="3">
    <source>
        <dbReference type="Proteomes" id="UP000177838"/>
    </source>
</evidence>
<dbReference type="PANTHER" id="PTHR32432">
    <property type="entry name" value="CELL DIVISION PROTEIN FTSA-RELATED"/>
    <property type="match status" value="1"/>
</dbReference>
<feature type="transmembrane region" description="Helical" evidence="1">
    <location>
        <begin position="366"/>
        <end position="384"/>
    </location>
</feature>
<name>A0A1G2QHH1_9BACT</name>
<keyword evidence="1" id="KW-0472">Membrane</keyword>